<dbReference type="AlphaFoldDB" id="A0AAV8WHP5"/>
<comment type="subcellular location">
    <subcellularLocation>
        <location evidence="9">Mitochondrion</location>
    </subcellularLocation>
    <subcellularLocation>
        <location evidence="9">Mitochondrion inner membrane</location>
    </subcellularLocation>
</comment>
<dbReference type="Pfam" id="PF05405">
    <property type="entry name" value="Mt_ATP-synt_B"/>
    <property type="match status" value="1"/>
</dbReference>
<evidence type="ECO:0000256" key="10">
    <source>
        <dbReference type="SAM" id="MobiDB-lite"/>
    </source>
</evidence>
<keyword evidence="4 9" id="KW-0375">Hydrogen ion transport</keyword>
<dbReference type="SUPFAM" id="SSF161060">
    <property type="entry name" value="ATP synthase B chain-like"/>
    <property type="match status" value="1"/>
</dbReference>
<evidence type="ECO:0000256" key="2">
    <source>
        <dbReference type="ARBA" id="ARBA00022448"/>
    </source>
</evidence>
<evidence type="ECO:0000256" key="1">
    <source>
        <dbReference type="ARBA" id="ARBA00007479"/>
    </source>
</evidence>
<dbReference type="PANTHER" id="PTHR12733">
    <property type="entry name" value="MITOCHONDRIAL ATP SYNTHASE B CHAIN"/>
    <property type="match status" value="1"/>
</dbReference>
<dbReference type="GO" id="GO:0046933">
    <property type="term" value="F:proton-transporting ATP synthase activity, rotational mechanism"/>
    <property type="evidence" value="ECO:0007669"/>
    <property type="project" value="TreeGrafter"/>
</dbReference>
<keyword evidence="3 9" id="KW-0138">CF(0)</keyword>
<keyword evidence="5 9" id="KW-0999">Mitochondrion inner membrane</keyword>
<keyword evidence="12" id="KW-1185">Reference proteome</keyword>
<evidence type="ECO:0000313" key="11">
    <source>
        <dbReference type="EMBL" id="KAJ8925761.1"/>
    </source>
</evidence>
<dbReference type="GO" id="GO:0045259">
    <property type="term" value="C:proton-transporting ATP synthase complex"/>
    <property type="evidence" value="ECO:0007669"/>
    <property type="project" value="UniProtKB-KW"/>
</dbReference>
<reference evidence="11 12" key="1">
    <citation type="journal article" date="2023" name="Insect Mol. Biol.">
        <title>Genome sequencing provides insights into the evolution of gene families encoding plant cell wall-degrading enzymes in longhorned beetles.</title>
        <authorList>
            <person name="Shin N.R."/>
            <person name="Okamura Y."/>
            <person name="Kirsch R."/>
            <person name="Pauchet Y."/>
        </authorList>
    </citation>
    <scope>NUCLEOTIDE SEQUENCE [LARGE SCALE GENOMIC DNA]</scope>
    <source>
        <strain evidence="11">EAD_L_NR</strain>
    </source>
</reference>
<sequence>MLSRAILTGQTSRALLALGSRTTSTSAANNQSASDAPQSQSKLPRPVRQEPGKVRYAFIPEEWFQFFYKKTGVTGPYAFAFTLSTYLVSKEIYVLEHEYYSGISLLIMWIVGIKKLGPKLAQYLDKEVDAYEAGWQESRNQEKQVLEEQIADEEKGQWSVEGQTLLMQAKRENVALQLEANYRERLLAAYNEVKKRLDYQVEKQNIERRITQRNLIDWVVARVRASITPDQEKQNINRCIADLAGLAKA</sequence>
<comment type="similarity">
    <text evidence="1 9">Belongs to the eukaryotic ATPase B chain family.</text>
</comment>
<feature type="region of interest" description="Disordered" evidence="10">
    <location>
        <begin position="24"/>
        <end position="47"/>
    </location>
</feature>
<keyword evidence="8 9" id="KW-0472">Membrane</keyword>
<evidence type="ECO:0000256" key="5">
    <source>
        <dbReference type="ARBA" id="ARBA00022792"/>
    </source>
</evidence>
<accession>A0AAV8WHP5</accession>
<feature type="compositionally biased region" description="Low complexity" evidence="10">
    <location>
        <begin position="24"/>
        <end position="41"/>
    </location>
</feature>
<dbReference type="Proteomes" id="UP001159042">
    <property type="component" value="Unassembled WGS sequence"/>
</dbReference>
<dbReference type="PANTHER" id="PTHR12733:SF3">
    <property type="entry name" value="ATP SYNTHASE F(0) COMPLEX SUBUNIT B1, MITOCHONDRIAL"/>
    <property type="match status" value="1"/>
</dbReference>
<keyword evidence="2 9" id="KW-0813">Transport</keyword>
<comment type="subunit">
    <text evidence="9">F-type ATPases have 2 components, CF(1) - the catalytic core - and CF(0) - the membrane proton channel. CF(1) and CF(0) have multiple subunits.</text>
</comment>
<proteinExistence type="inferred from homology"/>
<comment type="caution">
    <text evidence="11">The sequence shown here is derived from an EMBL/GenBank/DDBJ whole genome shotgun (WGS) entry which is preliminary data.</text>
</comment>
<organism evidence="11 12">
    <name type="scientific">Exocentrus adspersus</name>
    <dbReference type="NCBI Taxonomy" id="1586481"/>
    <lineage>
        <taxon>Eukaryota</taxon>
        <taxon>Metazoa</taxon>
        <taxon>Ecdysozoa</taxon>
        <taxon>Arthropoda</taxon>
        <taxon>Hexapoda</taxon>
        <taxon>Insecta</taxon>
        <taxon>Pterygota</taxon>
        <taxon>Neoptera</taxon>
        <taxon>Endopterygota</taxon>
        <taxon>Coleoptera</taxon>
        <taxon>Polyphaga</taxon>
        <taxon>Cucujiformia</taxon>
        <taxon>Chrysomeloidea</taxon>
        <taxon>Cerambycidae</taxon>
        <taxon>Lamiinae</taxon>
        <taxon>Acanthocinini</taxon>
        <taxon>Exocentrus</taxon>
    </lineage>
</organism>
<keyword evidence="6 9" id="KW-0406">Ion transport</keyword>
<evidence type="ECO:0000256" key="8">
    <source>
        <dbReference type="ARBA" id="ARBA00023136"/>
    </source>
</evidence>
<evidence type="ECO:0000256" key="6">
    <source>
        <dbReference type="ARBA" id="ARBA00023065"/>
    </source>
</evidence>
<evidence type="ECO:0000256" key="4">
    <source>
        <dbReference type="ARBA" id="ARBA00022781"/>
    </source>
</evidence>
<evidence type="ECO:0000256" key="9">
    <source>
        <dbReference type="RuleBase" id="RU368017"/>
    </source>
</evidence>
<dbReference type="Gene3D" id="1.20.5.2210">
    <property type="match status" value="1"/>
</dbReference>
<dbReference type="EMBL" id="JANEYG010000001">
    <property type="protein sequence ID" value="KAJ8925761.1"/>
    <property type="molecule type" value="Genomic_DNA"/>
</dbReference>
<dbReference type="InterPro" id="IPR008688">
    <property type="entry name" value="ATP_synth_Bsub_B/MI25"/>
</dbReference>
<dbReference type="InterPro" id="IPR013837">
    <property type="entry name" value="ATP_synth_F0_suB"/>
</dbReference>
<protein>
    <recommendedName>
        <fullName evidence="9">ATP synthase subunit b</fullName>
    </recommendedName>
</protein>
<keyword evidence="7 9" id="KW-0496">Mitochondrion</keyword>
<evidence type="ECO:0000256" key="3">
    <source>
        <dbReference type="ARBA" id="ARBA00022547"/>
    </source>
</evidence>
<evidence type="ECO:0000313" key="12">
    <source>
        <dbReference type="Proteomes" id="UP001159042"/>
    </source>
</evidence>
<name>A0AAV8WHP5_9CUCU</name>
<evidence type="ECO:0000256" key="7">
    <source>
        <dbReference type="ARBA" id="ARBA00023128"/>
    </source>
</evidence>
<gene>
    <name evidence="11" type="ORF">NQ315_009609</name>
</gene>
<dbReference type="GO" id="GO:0005743">
    <property type="term" value="C:mitochondrial inner membrane"/>
    <property type="evidence" value="ECO:0007669"/>
    <property type="project" value="UniProtKB-SubCell"/>
</dbReference>
<comment type="function">
    <text evidence="9">Subunit b, of the mitochondrial membrane ATP synthase complex (F(1)F(0) ATP synthase or Complex V) that produces ATP from ADP in the presence of a proton gradient across the membrane which is generated by electron transport complexes of the respiratory chain. ATP synthase complex consist of a soluble F(1) head domain - the catalytic core - and a membrane F(1) domain - the membrane proton channel. These two domains are linked by a central stalk rotating inside the F(1) region and a stationary peripheral stalk. During catalysis, ATP synthesis in the catalytic domain of F(1) is coupled via a rotary mechanism of the central stalk subunits to proton translocation. In vivo, can only synthesize ATP although its ATP hydrolase activity can be activated artificially in vitro. Part of the complex F(0) domain. Part of the complex F(0) domain and the peripheric stalk, which acts as a stator to hold the catalytic alpha(3)beta(3) subcomplex and subunit a/ATP6 static relative to the rotary elements.</text>
</comment>